<dbReference type="InterPro" id="IPR001452">
    <property type="entry name" value="SH3_domain"/>
</dbReference>
<protein>
    <recommendedName>
        <fullName evidence="11">SH3 domain-containing protein</fullName>
    </recommendedName>
</protein>
<dbReference type="PROSITE" id="PS50001">
    <property type="entry name" value="SH2"/>
    <property type="match status" value="1"/>
</dbReference>
<dbReference type="GO" id="GO:0005085">
    <property type="term" value="F:guanyl-nucleotide exchange factor activity"/>
    <property type="evidence" value="ECO:0007669"/>
    <property type="project" value="TreeGrafter"/>
</dbReference>
<accession>A0A3P8A547</accession>
<feature type="domain" description="Phorbol-ester/DAG-type" evidence="8">
    <location>
        <begin position="16"/>
        <end position="82"/>
    </location>
</feature>
<dbReference type="EMBL" id="UZAM01009261">
    <property type="protein sequence ID" value="VDP08352.1"/>
    <property type="molecule type" value="Genomic_DNA"/>
</dbReference>
<dbReference type="SMART" id="SM00252">
    <property type="entry name" value="SH2"/>
    <property type="match status" value="1"/>
</dbReference>
<evidence type="ECO:0000313" key="10">
    <source>
        <dbReference type="Proteomes" id="UP000270296"/>
    </source>
</evidence>
<dbReference type="OrthoDB" id="5340910at2759"/>
<evidence type="ECO:0000259" key="6">
    <source>
        <dbReference type="PROSITE" id="PS50001"/>
    </source>
</evidence>
<sequence length="400" mass="44756">MIFSENVSPPTATEVDHSFEYTSFDHATECDQCKKLLRGIFFQGYRCTRTFDSAARFEYVTLNVSGCKLSVHKECITVCHGCGRKDSIFRNSGSREGSQVCIAVRSFIGNNGGPSFLSFKENDLIEVVSINTGLEGWWRGRIIEGECCGRTGLFPPDYVRRHNSAAAASAAAKRPTWPCSRSSSALSHTSGLSLNGRDSFDEKSVNTLHRKAQSRPTSLTTLGYLNLEDLPLYPWYVGEMDRIKAEQVLKGLPIGTFLIRFSPSQSRYAISISYSVEKIDVKHIKVERNERGFYLDVGQFFPSLVQLVNFYEENSLSQSFQSLDTTLKIPVKSLIVGYAIALHNFEATASNMISIHRGEGVIILSKKDSERGWWKGKVDEKVGYFPCSYVVEKDDLFADA</sequence>
<dbReference type="Pfam" id="PF00018">
    <property type="entry name" value="SH3_1"/>
    <property type="match status" value="1"/>
</dbReference>
<keyword evidence="3" id="KW-0862">Zinc</keyword>
<reference evidence="9 10" key="1">
    <citation type="submission" date="2018-11" db="EMBL/GenBank/DDBJ databases">
        <authorList>
            <consortium name="Pathogen Informatics"/>
        </authorList>
    </citation>
    <scope>NUCLEOTIDE SEQUENCE [LARGE SCALE GENOMIC DNA]</scope>
</reference>
<dbReference type="InterPro" id="IPR002219">
    <property type="entry name" value="PKC_DAG/PE"/>
</dbReference>
<keyword evidence="10" id="KW-1185">Reference proteome</keyword>
<dbReference type="AlphaFoldDB" id="A0A3P8A547"/>
<dbReference type="GO" id="GO:0016477">
    <property type="term" value="P:cell migration"/>
    <property type="evidence" value="ECO:0007669"/>
    <property type="project" value="TreeGrafter"/>
</dbReference>
<dbReference type="SMART" id="SM00326">
    <property type="entry name" value="SH3"/>
    <property type="match status" value="2"/>
</dbReference>
<keyword evidence="2" id="KW-0479">Metal-binding</keyword>
<proteinExistence type="predicted"/>
<evidence type="ECO:0000256" key="3">
    <source>
        <dbReference type="ARBA" id="ARBA00022833"/>
    </source>
</evidence>
<dbReference type="Pfam" id="PF00017">
    <property type="entry name" value="SH2"/>
    <property type="match status" value="1"/>
</dbReference>
<evidence type="ECO:0000256" key="4">
    <source>
        <dbReference type="PROSITE-ProRule" id="PRU00191"/>
    </source>
</evidence>
<dbReference type="Gene3D" id="3.30.505.10">
    <property type="entry name" value="SH2 domain"/>
    <property type="match status" value="1"/>
</dbReference>
<gene>
    <name evidence="9" type="ORF">SBAD_LOCUS5806</name>
</gene>
<dbReference type="Gene3D" id="3.30.60.20">
    <property type="match status" value="1"/>
</dbReference>
<evidence type="ECO:0000256" key="1">
    <source>
        <dbReference type="ARBA" id="ARBA00022443"/>
    </source>
</evidence>
<dbReference type="InterPro" id="IPR000980">
    <property type="entry name" value="SH2"/>
</dbReference>
<organism evidence="9 10">
    <name type="scientific">Soboliphyme baturini</name>
    <dbReference type="NCBI Taxonomy" id="241478"/>
    <lineage>
        <taxon>Eukaryota</taxon>
        <taxon>Metazoa</taxon>
        <taxon>Ecdysozoa</taxon>
        <taxon>Nematoda</taxon>
        <taxon>Enoplea</taxon>
        <taxon>Dorylaimia</taxon>
        <taxon>Dioctophymatida</taxon>
        <taxon>Dioctophymatoidea</taxon>
        <taxon>Soboliphymatidae</taxon>
        <taxon>Soboliphyme</taxon>
    </lineage>
</organism>
<dbReference type="PANTHER" id="PTHR45818">
    <property type="entry name" value="PROTEIN VAV"/>
    <property type="match status" value="1"/>
</dbReference>
<evidence type="ECO:0000313" key="9">
    <source>
        <dbReference type="EMBL" id="VDP08352.1"/>
    </source>
</evidence>
<dbReference type="SUPFAM" id="SSF57889">
    <property type="entry name" value="Cysteine-rich domain"/>
    <property type="match status" value="1"/>
</dbReference>
<dbReference type="SUPFAM" id="SSF50044">
    <property type="entry name" value="SH3-domain"/>
    <property type="match status" value="2"/>
</dbReference>
<dbReference type="InterPro" id="IPR036028">
    <property type="entry name" value="SH3-like_dom_sf"/>
</dbReference>
<feature type="domain" description="SH2" evidence="6">
    <location>
        <begin position="235"/>
        <end position="331"/>
    </location>
</feature>
<dbReference type="Pfam" id="PF00130">
    <property type="entry name" value="C1_1"/>
    <property type="match status" value="1"/>
</dbReference>
<dbReference type="Pfam" id="PF07653">
    <property type="entry name" value="SH3_2"/>
    <property type="match status" value="1"/>
</dbReference>
<dbReference type="PROSITE" id="PS50002">
    <property type="entry name" value="SH3"/>
    <property type="match status" value="2"/>
</dbReference>
<dbReference type="PRINTS" id="PR00401">
    <property type="entry name" value="SH2DOMAIN"/>
</dbReference>
<dbReference type="GO" id="GO:0046872">
    <property type="term" value="F:metal ion binding"/>
    <property type="evidence" value="ECO:0007669"/>
    <property type="project" value="UniProtKB-KW"/>
</dbReference>
<feature type="domain" description="SH3" evidence="7">
    <location>
        <begin position="96"/>
        <end position="164"/>
    </location>
</feature>
<evidence type="ECO:0000256" key="5">
    <source>
        <dbReference type="PROSITE-ProRule" id="PRU00192"/>
    </source>
</evidence>
<name>A0A3P8A547_9BILA</name>
<evidence type="ECO:0000259" key="7">
    <source>
        <dbReference type="PROSITE" id="PS50002"/>
    </source>
</evidence>
<dbReference type="InterPro" id="IPR046349">
    <property type="entry name" value="C1-like_sf"/>
</dbReference>
<dbReference type="PROSITE" id="PS50081">
    <property type="entry name" value="ZF_DAG_PE_2"/>
    <property type="match status" value="1"/>
</dbReference>
<evidence type="ECO:0000256" key="2">
    <source>
        <dbReference type="ARBA" id="ARBA00022723"/>
    </source>
</evidence>
<dbReference type="SUPFAM" id="SSF55550">
    <property type="entry name" value="SH2 domain"/>
    <property type="match status" value="1"/>
</dbReference>
<feature type="domain" description="SH3" evidence="7">
    <location>
        <begin position="334"/>
        <end position="395"/>
    </location>
</feature>
<keyword evidence="4" id="KW-0727">SH2 domain</keyword>
<dbReference type="Proteomes" id="UP000270296">
    <property type="component" value="Unassembled WGS sequence"/>
</dbReference>
<keyword evidence="1 5" id="KW-0728">SH3 domain</keyword>
<dbReference type="InterPro" id="IPR036860">
    <property type="entry name" value="SH2_dom_sf"/>
</dbReference>
<evidence type="ECO:0000259" key="8">
    <source>
        <dbReference type="PROSITE" id="PS50081"/>
    </source>
</evidence>
<dbReference type="GO" id="GO:0005737">
    <property type="term" value="C:cytoplasm"/>
    <property type="evidence" value="ECO:0007669"/>
    <property type="project" value="TreeGrafter"/>
</dbReference>
<evidence type="ECO:0008006" key="11">
    <source>
        <dbReference type="Google" id="ProtNLM"/>
    </source>
</evidence>
<dbReference type="CDD" id="cd20810">
    <property type="entry name" value="C1_VAV"/>
    <property type="match status" value="1"/>
</dbReference>
<dbReference type="Gene3D" id="2.30.30.40">
    <property type="entry name" value="SH3 Domains"/>
    <property type="match status" value="2"/>
</dbReference>
<dbReference type="CDD" id="cd00174">
    <property type="entry name" value="SH3"/>
    <property type="match status" value="1"/>
</dbReference>
<dbReference type="PANTHER" id="PTHR45818:SF3">
    <property type="entry name" value="PROTEIN VAV"/>
    <property type="match status" value="1"/>
</dbReference>